<gene>
    <name evidence="2" type="ORF">NECAME_14507</name>
</gene>
<proteinExistence type="predicted"/>
<feature type="compositionally biased region" description="Polar residues" evidence="1">
    <location>
        <begin position="93"/>
        <end position="115"/>
    </location>
</feature>
<organism evidence="2 3">
    <name type="scientific">Necator americanus</name>
    <name type="common">Human hookworm</name>
    <dbReference type="NCBI Taxonomy" id="51031"/>
    <lineage>
        <taxon>Eukaryota</taxon>
        <taxon>Metazoa</taxon>
        <taxon>Ecdysozoa</taxon>
        <taxon>Nematoda</taxon>
        <taxon>Chromadorea</taxon>
        <taxon>Rhabditida</taxon>
        <taxon>Rhabditina</taxon>
        <taxon>Rhabditomorpha</taxon>
        <taxon>Strongyloidea</taxon>
        <taxon>Ancylostomatidae</taxon>
        <taxon>Bunostominae</taxon>
        <taxon>Necator</taxon>
    </lineage>
</organism>
<dbReference type="KEGG" id="nai:NECAME_14507"/>
<dbReference type="Proteomes" id="UP000053676">
    <property type="component" value="Unassembled WGS sequence"/>
</dbReference>
<feature type="region of interest" description="Disordered" evidence="1">
    <location>
        <begin position="1"/>
        <end position="42"/>
    </location>
</feature>
<evidence type="ECO:0000313" key="3">
    <source>
        <dbReference type="Proteomes" id="UP000053676"/>
    </source>
</evidence>
<name>W2SPR8_NECAM</name>
<evidence type="ECO:0000313" key="2">
    <source>
        <dbReference type="EMBL" id="ETN70841.1"/>
    </source>
</evidence>
<evidence type="ECO:0000256" key="1">
    <source>
        <dbReference type="SAM" id="MobiDB-lite"/>
    </source>
</evidence>
<dbReference type="EMBL" id="KI668888">
    <property type="protein sequence ID" value="ETN70841.1"/>
    <property type="molecule type" value="Genomic_DNA"/>
</dbReference>
<dbReference type="STRING" id="51031.W2SPR8"/>
<protein>
    <submittedName>
        <fullName evidence="2">Uncharacterized protein</fullName>
    </submittedName>
</protein>
<dbReference type="AlphaFoldDB" id="W2SPR8"/>
<feature type="region of interest" description="Disordered" evidence="1">
    <location>
        <begin position="79"/>
        <end position="115"/>
    </location>
</feature>
<accession>W2SPR8</accession>
<dbReference type="OrthoDB" id="377733at2759"/>
<sequence>MKVYSDPQQASTSQATLDTTKGHHRRASSLWVPPSRPIFSSPTQVIREKAETGGRILKRHRWTRWLFGKDNVLPAYRIVTPNNQSEPPPRSFLTDTNTQIESMQTTGSVQQNTAY</sequence>
<reference evidence="3" key="1">
    <citation type="journal article" date="2014" name="Nat. Genet.">
        <title>Genome of the human hookworm Necator americanus.</title>
        <authorList>
            <person name="Tang Y.T."/>
            <person name="Gao X."/>
            <person name="Rosa B.A."/>
            <person name="Abubucker S."/>
            <person name="Hallsworth-Pepin K."/>
            <person name="Martin J."/>
            <person name="Tyagi R."/>
            <person name="Heizer E."/>
            <person name="Zhang X."/>
            <person name="Bhonagiri-Palsikar V."/>
            <person name="Minx P."/>
            <person name="Warren W.C."/>
            <person name="Wang Q."/>
            <person name="Zhan B."/>
            <person name="Hotez P.J."/>
            <person name="Sternberg P.W."/>
            <person name="Dougall A."/>
            <person name="Gaze S.T."/>
            <person name="Mulvenna J."/>
            <person name="Sotillo J."/>
            <person name="Ranganathan S."/>
            <person name="Rabelo E.M."/>
            <person name="Wilson R.K."/>
            <person name="Felgner P.L."/>
            <person name="Bethony J."/>
            <person name="Hawdon J.M."/>
            <person name="Gasser R.B."/>
            <person name="Loukas A."/>
            <person name="Mitreva M."/>
        </authorList>
    </citation>
    <scope>NUCLEOTIDE SEQUENCE [LARGE SCALE GENOMIC DNA]</scope>
</reference>
<feature type="compositionally biased region" description="Polar residues" evidence="1">
    <location>
        <begin position="1"/>
        <end position="19"/>
    </location>
</feature>
<keyword evidence="3" id="KW-1185">Reference proteome</keyword>